<dbReference type="Pfam" id="PF07715">
    <property type="entry name" value="Plug"/>
    <property type="match status" value="1"/>
</dbReference>
<dbReference type="PANTHER" id="PTHR30069">
    <property type="entry name" value="TONB-DEPENDENT OUTER MEMBRANE RECEPTOR"/>
    <property type="match status" value="1"/>
</dbReference>
<evidence type="ECO:0000256" key="2">
    <source>
        <dbReference type="ARBA" id="ARBA00022448"/>
    </source>
</evidence>
<dbReference type="Pfam" id="PF00593">
    <property type="entry name" value="TonB_dep_Rec_b-barrel"/>
    <property type="match status" value="1"/>
</dbReference>
<name>L8N6Q6_9CYAN</name>
<feature type="compositionally biased region" description="Polar residues" evidence="12">
    <location>
        <begin position="51"/>
        <end position="75"/>
    </location>
</feature>
<feature type="domain" description="TonB-dependent receptor plug" evidence="14">
    <location>
        <begin position="110"/>
        <end position="218"/>
    </location>
</feature>
<keyword evidence="8 15" id="KW-0675">Receptor</keyword>
<evidence type="ECO:0000313" key="16">
    <source>
        <dbReference type="Proteomes" id="UP000011201"/>
    </source>
</evidence>
<dbReference type="Proteomes" id="UP000011201">
    <property type="component" value="Unassembled WGS sequence"/>
</dbReference>
<keyword evidence="2 10" id="KW-0813">Transport</keyword>
<evidence type="ECO:0000259" key="13">
    <source>
        <dbReference type="Pfam" id="PF00593"/>
    </source>
</evidence>
<feature type="domain" description="TonB-dependent receptor-like beta-barrel" evidence="13">
    <location>
        <begin position="302"/>
        <end position="714"/>
    </location>
</feature>
<dbReference type="InterPro" id="IPR012910">
    <property type="entry name" value="Plug_dom"/>
</dbReference>
<dbReference type="Gene3D" id="2.170.130.10">
    <property type="entry name" value="TonB-dependent receptor, plug domain"/>
    <property type="match status" value="1"/>
</dbReference>
<evidence type="ECO:0000256" key="3">
    <source>
        <dbReference type="ARBA" id="ARBA00022452"/>
    </source>
</evidence>
<dbReference type="PANTHER" id="PTHR30069:SF29">
    <property type="entry name" value="HEMOGLOBIN AND HEMOGLOBIN-HAPTOGLOBIN-BINDING PROTEIN 1-RELATED"/>
    <property type="match status" value="1"/>
</dbReference>
<dbReference type="Gene3D" id="2.40.170.20">
    <property type="entry name" value="TonB-dependent receptor, beta-barrel domain"/>
    <property type="match status" value="1"/>
</dbReference>
<dbReference type="PATRIC" id="fig|927668.3.peg.98"/>
<protein>
    <submittedName>
        <fullName evidence="15">TonB-dependent receptor</fullName>
    </submittedName>
</protein>
<comment type="similarity">
    <text evidence="10 11">Belongs to the TonB-dependent receptor family.</text>
</comment>
<dbReference type="SUPFAM" id="SSF56935">
    <property type="entry name" value="Porins"/>
    <property type="match status" value="1"/>
</dbReference>
<evidence type="ECO:0000256" key="4">
    <source>
        <dbReference type="ARBA" id="ARBA00022692"/>
    </source>
</evidence>
<dbReference type="InterPro" id="IPR037066">
    <property type="entry name" value="Plug_dom_sf"/>
</dbReference>
<evidence type="ECO:0000256" key="6">
    <source>
        <dbReference type="ARBA" id="ARBA00023077"/>
    </source>
</evidence>
<evidence type="ECO:0000256" key="7">
    <source>
        <dbReference type="ARBA" id="ARBA00023136"/>
    </source>
</evidence>
<dbReference type="GO" id="GO:0009279">
    <property type="term" value="C:cell outer membrane"/>
    <property type="evidence" value="ECO:0007669"/>
    <property type="project" value="UniProtKB-SubCell"/>
</dbReference>
<keyword evidence="4 10" id="KW-0812">Transmembrane</keyword>
<keyword evidence="7 10" id="KW-0472">Membrane</keyword>
<dbReference type="InterPro" id="IPR000531">
    <property type="entry name" value="Beta-barrel_TonB"/>
</dbReference>
<evidence type="ECO:0000259" key="14">
    <source>
        <dbReference type="Pfam" id="PF07715"/>
    </source>
</evidence>
<comment type="subcellular location">
    <subcellularLocation>
        <location evidence="1 10">Cell outer membrane</location>
        <topology evidence="1 10">Multi-pass membrane protein</topology>
    </subcellularLocation>
</comment>
<evidence type="ECO:0000256" key="1">
    <source>
        <dbReference type="ARBA" id="ARBA00004571"/>
    </source>
</evidence>
<feature type="region of interest" description="Disordered" evidence="12">
    <location>
        <begin position="51"/>
        <end position="87"/>
    </location>
</feature>
<keyword evidence="6 11" id="KW-0798">TonB box</keyword>
<comment type="caution">
    <text evidence="15">The sequence shown here is derived from an EMBL/GenBank/DDBJ whole genome shotgun (WGS) entry which is preliminary data.</text>
</comment>
<evidence type="ECO:0000256" key="10">
    <source>
        <dbReference type="PROSITE-ProRule" id="PRU01360"/>
    </source>
</evidence>
<dbReference type="CDD" id="cd01347">
    <property type="entry name" value="ligand_gated_channel"/>
    <property type="match status" value="1"/>
</dbReference>
<dbReference type="GO" id="GO:0044718">
    <property type="term" value="P:siderophore transmembrane transport"/>
    <property type="evidence" value="ECO:0007669"/>
    <property type="project" value="TreeGrafter"/>
</dbReference>
<gene>
    <name evidence="15" type="ORF">Pse7429DRAFT_0091</name>
</gene>
<evidence type="ECO:0000256" key="8">
    <source>
        <dbReference type="ARBA" id="ARBA00023170"/>
    </source>
</evidence>
<organism evidence="15 16">
    <name type="scientific">Pseudanabaena biceps PCC 7429</name>
    <dbReference type="NCBI Taxonomy" id="927668"/>
    <lineage>
        <taxon>Bacteria</taxon>
        <taxon>Bacillati</taxon>
        <taxon>Cyanobacteriota</taxon>
        <taxon>Cyanophyceae</taxon>
        <taxon>Pseudanabaenales</taxon>
        <taxon>Pseudanabaenaceae</taxon>
        <taxon>Pseudanabaena</taxon>
    </lineage>
</organism>
<dbReference type="EMBL" id="ALWB01000002">
    <property type="protein sequence ID" value="ELS34784.1"/>
    <property type="molecule type" value="Genomic_DNA"/>
</dbReference>
<keyword evidence="9 10" id="KW-0998">Cell outer membrane</keyword>
<keyword evidence="3 10" id="KW-1134">Transmembrane beta strand</keyword>
<evidence type="ECO:0000256" key="11">
    <source>
        <dbReference type="RuleBase" id="RU003357"/>
    </source>
</evidence>
<evidence type="ECO:0000256" key="12">
    <source>
        <dbReference type="SAM" id="MobiDB-lite"/>
    </source>
</evidence>
<proteinExistence type="inferred from homology"/>
<dbReference type="InterPro" id="IPR036942">
    <property type="entry name" value="Beta-barrel_TonB_sf"/>
</dbReference>
<dbReference type="AlphaFoldDB" id="L8N6Q6"/>
<evidence type="ECO:0000256" key="9">
    <source>
        <dbReference type="ARBA" id="ARBA00023237"/>
    </source>
</evidence>
<reference evidence="15 16" key="1">
    <citation type="journal article" date="2013" name="Proc. Natl. Acad. Sci. U.S.A.">
        <title>Improving the coverage of the cyanobacterial phylum using diversity-driven genome sequencing.</title>
        <authorList>
            <person name="Shih P.M."/>
            <person name="Wu D."/>
            <person name="Latifi A."/>
            <person name="Axen S.D."/>
            <person name="Fewer D.P."/>
            <person name="Talla E."/>
            <person name="Calteau A."/>
            <person name="Cai F."/>
            <person name="Tandeau de Marsac N."/>
            <person name="Rippka R."/>
            <person name="Herdman M."/>
            <person name="Sivonen K."/>
            <person name="Coursin T."/>
            <person name="Laurent T."/>
            <person name="Goodwin L."/>
            <person name="Nolan M."/>
            <person name="Davenport K.W."/>
            <person name="Han C.S."/>
            <person name="Rubin E.M."/>
            <person name="Eisen J.A."/>
            <person name="Woyke T."/>
            <person name="Gugger M."/>
            <person name="Kerfeld C.A."/>
        </authorList>
    </citation>
    <scope>NUCLEOTIDE SEQUENCE [LARGE SCALE GENOMIC DNA]</scope>
    <source>
        <strain evidence="15 16">PCC 7429</strain>
    </source>
</reference>
<dbReference type="PROSITE" id="PS52016">
    <property type="entry name" value="TONB_DEPENDENT_REC_3"/>
    <property type="match status" value="1"/>
</dbReference>
<evidence type="ECO:0000313" key="15">
    <source>
        <dbReference type="EMBL" id="ELS34784.1"/>
    </source>
</evidence>
<keyword evidence="5" id="KW-0732">Signal</keyword>
<dbReference type="InterPro" id="IPR039426">
    <property type="entry name" value="TonB-dep_rcpt-like"/>
</dbReference>
<sequence precursor="true">MIRTIFTSSSKSSLTTYFLPQPLQIGGLSGLMLLLLGVSMPMEIFAKPTENQTMPSPIAQDPSSTNSEQKQNNSIPPKPKVDDTSEEEITVAGKILNRPVTSTQRRDATLQDGTRPAYTINRQEIEQQGARTAKEALKFLPSILGGGTVGTEFNALSGQFIRGSNTNQVLILLDGRPINNVGSGGFDLSTIPSSLIERIEVIPGGGSTLYGSDAIGGIINIITTRPTERFAANAKVEIGSYGLNEQSLQLSQKVGEFSYVVGFSRTQAQNNYPFTIPEAGFSGVRTNNDGISNTSNIKLEYQPSDRTKLSLTGFYVAQNYGVPGGVPIPSPLFGQGYFNSLTDNNRKYTDQVFVDLGLEQKLGEGNDSLLSVRVYSDRLNTRFDNRTAFANTLVGSPPVLTNTPQTQQRFETRQNSLGFQIQHNWKFASTQNITYGLDYRSTNAINETTNLTTNLLSAGYNASISQGALFAQYSNDLTDRLNITAGLRQEFSSLVNGSVTTPALGIKYALTDSTTVRANYIRNFRTPTITNLFNPSPSNIGNPNLLPETGDSYDIGIDQKLGEIGLFRLTAFSNNISNLIAFQSISPPANGISGTYQNLGQVVTTGIEAALNIRVAPNVFLFANYTANDPRILSSVNAGENGKELRFAGGDKLSLGLSYEDAQGWYAGLLMSSLGGFPTNNTNTEFLSGQTTFDLRLRGPITKQITLTVGIENIFDQRFQLFAGFPDGGRTIRSSLSFQF</sequence>
<dbReference type="GO" id="GO:0015344">
    <property type="term" value="F:siderophore uptake transmembrane transporter activity"/>
    <property type="evidence" value="ECO:0007669"/>
    <property type="project" value="TreeGrafter"/>
</dbReference>
<keyword evidence="16" id="KW-1185">Reference proteome</keyword>
<accession>L8N6Q6</accession>
<evidence type="ECO:0000256" key="5">
    <source>
        <dbReference type="ARBA" id="ARBA00022729"/>
    </source>
</evidence>